<dbReference type="EMBL" id="JADKCH010000032">
    <property type="protein sequence ID" value="MBK8573815.1"/>
    <property type="molecule type" value="Genomic_DNA"/>
</dbReference>
<dbReference type="SMART" id="SM00244">
    <property type="entry name" value="PHB"/>
    <property type="match status" value="1"/>
</dbReference>
<accession>A0A936K847</accession>
<reference evidence="5 6" key="1">
    <citation type="submission" date="2020-10" db="EMBL/GenBank/DDBJ databases">
        <title>Connecting structure to function with the recovery of over 1000 high-quality activated sludge metagenome-assembled genomes encoding full-length rRNA genes using long-read sequencing.</title>
        <authorList>
            <person name="Singleton C.M."/>
            <person name="Petriglieri F."/>
            <person name="Kristensen J.M."/>
            <person name="Kirkegaard R.H."/>
            <person name="Michaelsen T.Y."/>
            <person name="Andersen M.H."/>
            <person name="Karst S.M."/>
            <person name="Dueholm M.S."/>
            <person name="Nielsen P.H."/>
            <person name="Albertsen M."/>
        </authorList>
    </citation>
    <scope>NUCLEOTIDE SEQUENCE [LARGE SCALE GENOMIC DNA]</scope>
    <source>
        <strain evidence="5">OdNE_18-Q3-R46-58_MAXAC.008</strain>
    </source>
</reference>
<proteinExistence type="predicted"/>
<sequence length="303" mass="33259">MVLVAVLLIVIGALAWRWKTKVGFPLSARLVIVQWVGLGLGVVVFLASMAVIVPPGQAGVVVLFGTVRDQALPAGLHFINPFSQVVEMEVRTRNYTMTNVAEEGQKRGDDSIAVISSDGLTVKLDCTIFYALQQAKVAKIYSEIGPDVEDKILRSEIRASLRDAAANLLATELYTSKRQAFVDQVTKTLKASFEHRGITMEQVLLRNVLLPDQITKAINDKIAADQDAQKMAFVLQKEKQEAERKRIEAEGQARAQQIVSQSLTPQIIEYQRIQALRDIGAKGNLIITPMGGATPMIQVPAKK</sequence>
<evidence type="ECO:0000259" key="4">
    <source>
        <dbReference type="SMART" id="SM00244"/>
    </source>
</evidence>
<dbReference type="InterPro" id="IPR000163">
    <property type="entry name" value="Prohibitin"/>
</dbReference>
<comment type="caution">
    <text evidence="5">The sequence shown here is derived from an EMBL/GenBank/DDBJ whole genome shotgun (WGS) entry which is preliminary data.</text>
</comment>
<dbReference type="InterPro" id="IPR001107">
    <property type="entry name" value="Band_7"/>
</dbReference>
<dbReference type="SUPFAM" id="SSF117892">
    <property type="entry name" value="Band 7/SPFH domain"/>
    <property type="match status" value="1"/>
</dbReference>
<keyword evidence="3" id="KW-0812">Transmembrane</keyword>
<protein>
    <submittedName>
        <fullName evidence="5">Prohibitin family protein</fullName>
    </submittedName>
</protein>
<dbReference type="CDD" id="cd03401">
    <property type="entry name" value="SPFH_prohibitin"/>
    <property type="match status" value="1"/>
</dbReference>
<gene>
    <name evidence="5" type="ORF">IPN91_14630</name>
</gene>
<evidence type="ECO:0000256" key="3">
    <source>
        <dbReference type="SAM" id="Phobius"/>
    </source>
</evidence>
<dbReference type="Pfam" id="PF01145">
    <property type="entry name" value="Band_7"/>
    <property type="match status" value="1"/>
</dbReference>
<dbReference type="InterPro" id="IPR036013">
    <property type="entry name" value="Band_7/SPFH_dom_sf"/>
</dbReference>
<dbReference type="AlphaFoldDB" id="A0A936K847"/>
<evidence type="ECO:0000256" key="2">
    <source>
        <dbReference type="ARBA" id="ARBA00023136"/>
    </source>
</evidence>
<feature type="transmembrane region" description="Helical" evidence="3">
    <location>
        <begin position="31"/>
        <end position="53"/>
    </location>
</feature>
<evidence type="ECO:0000313" key="6">
    <source>
        <dbReference type="Proteomes" id="UP000709959"/>
    </source>
</evidence>
<dbReference type="Proteomes" id="UP000709959">
    <property type="component" value="Unassembled WGS sequence"/>
</dbReference>
<dbReference type="PANTHER" id="PTHR23222:SF1">
    <property type="entry name" value="PROHIBITIN-2"/>
    <property type="match status" value="1"/>
</dbReference>
<dbReference type="Gene3D" id="3.30.479.30">
    <property type="entry name" value="Band 7 domain"/>
    <property type="match status" value="1"/>
</dbReference>
<comment type="subcellular location">
    <subcellularLocation>
        <location evidence="1">Membrane</location>
        <topology evidence="1">Single-pass membrane protein</topology>
    </subcellularLocation>
</comment>
<organism evidence="5 6">
    <name type="scientific">Candidatus Geothrix odensensis</name>
    <dbReference type="NCBI Taxonomy" id="2954440"/>
    <lineage>
        <taxon>Bacteria</taxon>
        <taxon>Pseudomonadati</taxon>
        <taxon>Acidobacteriota</taxon>
        <taxon>Holophagae</taxon>
        <taxon>Holophagales</taxon>
        <taxon>Holophagaceae</taxon>
        <taxon>Geothrix</taxon>
    </lineage>
</organism>
<keyword evidence="3" id="KW-1133">Transmembrane helix</keyword>
<name>A0A936K847_9BACT</name>
<dbReference type="GO" id="GO:0016020">
    <property type="term" value="C:membrane"/>
    <property type="evidence" value="ECO:0007669"/>
    <property type="project" value="UniProtKB-SubCell"/>
</dbReference>
<evidence type="ECO:0000313" key="5">
    <source>
        <dbReference type="EMBL" id="MBK8573815.1"/>
    </source>
</evidence>
<keyword evidence="2 3" id="KW-0472">Membrane</keyword>
<dbReference type="PRINTS" id="PR00679">
    <property type="entry name" value="PROHIBITIN"/>
</dbReference>
<dbReference type="PANTHER" id="PTHR23222">
    <property type="entry name" value="PROHIBITIN"/>
    <property type="match status" value="1"/>
</dbReference>
<dbReference type="GO" id="GO:0007005">
    <property type="term" value="P:mitochondrion organization"/>
    <property type="evidence" value="ECO:0007669"/>
    <property type="project" value="TreeGrafter"/>
</dbReference>
<evidence type="ECO:0000256" key="1">
    <source>
        <dbReference type="ARBA" id="ARBA00004167"/>
    </source>
</evidence>
<feature type="domain" description="Band 7" evidence="4">
    <location>
        <begin position="48"/>
        <end position="222"/>
    </location>
</feature>